<name>A0ACD6A878_AVESA</name>
<keyword evidence="2" id="KW-1185">Reference proteome</keyword>
<reference evidence="1" key="1">
    <citation type="submission" date="2021-05" db="EMBL/GenBank/DDBJ databases">
        <authorList>
            <person name="Scholz U."/>
            <person name="Mascher M."/>
            <person name="Fiebig A."/>
        </authorList>
    </citation>
    <scope>NUCLEOTIDE SEQUENCE [LARGE SCALE GENOMIC DNA]</scope>
</reference>
<protein>
    <submittedName>
        <fullName evidence="1">Uncharacterized protein</fullName>
    </submittedName>
</protein>
<dbReference type="Proteomes" id="UP001732700">
    <property type="component" value="Chromosome 7C"/>
</dbReference>
<evidence type="ECO:0000313" key="1">
    <source>
        <dbReference type="EnsemblPlants" id="AVESA.00010b.r2.7CG0712970.1.CDS.1"/>
    </source>
</evidence>
<dbReference type="EnsemblPlants" id="AVESA.00010b.r2.7CG0712970.1">
    <property type="protein sequence ID" value="AVESA.00010b.r2.7CG0712970.1.CDS.1"/>
    <property type="gene ID" value="AVESA.00010b.r2.7CG0712970"/>
</dbReference>
<proteinExistence type="predicted"/>
<organism evidence="1 2">
    <name type="scientific">Avena sativa</name>
    <name type="common">Oat</name>
    <dbReference type="NCBI Taxonomy" id="4498"/>
    <lineage>
        <taxon>Eukaryota</taxon>
        <taxon>Viridiplantae</taxon>
        <taxon>Streptophyta</taxon>
        <taxon>Embryophyta</taxon>
        <taxon>Tracheophyta</taxon>
        <taxon>Spermatophyta</taxon>
        <taxon>Magnoliopsida</taxon>
        <taxon>Liliopsida</taxon>
        <taxon>Poales</taxon>
        <taxon>Poaceae</taxon>
        <taxon>BOP clade</taxon>
        <taxon>Pooideae</taxon>
        <taxon>Poodae</taxon>
        <taxon>Poeae</taxon>
        <taxon>Poeae Chloroplast Group 1 (Aveneae type)</taxon>
        <taxon>Aveninae</taxon>
        <taxon>Avena</taxon>
    </lineage>
</organism>
<reference evidence="1" key="2">
    <citation type="submission" date="2025-09" db="UniProtKB">
        <authorList>
            <consortium name="EnsemblPlants"/>
        </authorList>
    </citation>
    <scope>IDENTIFICATION</scope>
</reference>
<accession>A0ACD6A878</accession>
<evidence type="ECO:0000313" key="2">
    <source>
        <dbReference type="Proteomes" id="UP001732700"/>
    </source>
</evidence>
<sequence length="460" mass="51408">MYASIFTFFLTGSIFTGLLWQLVKIKILLWQLGSRSSLFQLLNVTGNLLLAPGSRLWPNQRDASRLPPNPAMPRSREPCCPWSDGLPSELLDIILRYLTCHADRVYFAAVCRAWRSAAHVHKALPCQLPLLLLPSPVAPSFLSLHSGATRCLYLPESVRAARLCGSHEGGWVALAFDQWQGYAAVNLCSGAKVPLPDRLRIPSARWIDADREHPMVIRTVTFSGAPSTEGCLAAAHVSSTCSIAFWRTGMDRHWIAYMGDVYHIQDMIYYKGGFHVLSATEDVVVYTPNINGAPLVMSRTTYLMQKRADYKPDGVLPKSHRMSRYLVESRGKLLMVLRLFRPNRRREFRIFEMKLAGAGGSESSWAELHALPGRVILLGKGCSRAFEVSQSDRLPVGNIYYLDDTSFNLSLALSNGSRHSSTDMGVHGFHKTLGKTRRARCGIPYEFTSECGSLPMWFIP</sequence>